<evidence type="ECO:0000256" key="1">
    <source>
        <dbReference type="ARBA" id="ARBA00038283"/>
    </source>
</evidence>
<reference evidence="3" key="1">
    <citation type="submission" date="2019-08" db="EMBL/GenBank/DDBJ databases">
        <title>The complete genome of Acinetobacter defluvii strain WCHAD010030.</title>
        <authorList>
            <person name="Hu Y."/>
            <person name="Qin J."/>
            <person name="Feng Y."/>
            <person name="Zong Z."/>
        </authorList>
    </citation>
    <scope>NUCLEOTIDE SEQUENCE</scope>
    <source>
        <strain evidence="3">WCHA30</strain>
        <plasmid evidence="3">p2_010030</plasmid>
    </source>
</reference>
<dbReference type="InterPro" id="IPR000525">
    <property type="entry name" value="Initiator_Rep_WH1"/>
</dbReference>
<feature type="domain" description="Initiator Rep protein WH1" evidence="2">
    <location>
        <begin position="19"/>
        <end position="159"/>
    </location>
</feature>
<dbReference type="InterPro" id="IPR036390">
    <property type="entry name" value="WH_DNA-bd_sf"/>
</dbReference>
<protein>
    <submittedName>
        <fullName evidence="3">Replication initiation protein</fullName>
    </submittedName>
</protein>
<dbReference type="OrthoDB" id="6673804at2"/>
<dbReference type="InterPro" id="IPR036388">
    <property type="entry name" value="WH-like_DNA-bd_sf"/>
</dbReference>
<organism evidence="3 4">
    <name type="scientific">Acinetobacter defluvii</name>
    <dbReference type="NCBI Taxonomy" id="1871111"/>
    <lineage>
        <taxon>Bacteria</taxon>
        <taxon>Pseudomonadati</taxon>
        <taxon>Pseudomonadota</taxon>
        <taxon>Gammaproteobacteria</taxon>
        <taxon>Moraxellales</taxon>
        <taxon>Moraxellaceae</taxon>
        <taxon>Acinetobacter</taxon>
    </lineage>
</organism>
<dbReference type="STRING" id="1871111.GCA_001704615_02772"/>
<dbReference type="KEGG" id="adv:DJ533_00515"/>
<dbReference type="GO" id="GO:0006270">
    <property type="term" value="P:DNA replication initiation"/>
    <property type="evidence" value="ECO:0007669"/>
    <property type="project" value="InterPro"/>
</dbReference>
<dbReference type="GO" id="GO:0003887">
    <property type="term" value="F:DNA-directed DNA polymerase activity"/>
    <property type="evidence" value="ECO:0007669"/>
    <property type="project" value="InterPro"/>
</dbReference>
<dbReference type="Pfam" id="PF21205">
    <property type="entry name" value="Rep3_C"/>
    <property type="match status" value="1"/>
</dbReference>
<accession>A0A2S2F894</accession>
<keyword evidence="4" id="KW-1185">Reference proteome</keyword>
<evidence type="ECO:0000259" key="2">
    <source>
        <dbReference type="Pfam" id="PF01051"/>
    </source>
</evidence>
<keyword evidence="3" id="KW-0614">Plasmid</keyword>
<comment type="similarity">
    <text evidence="1">Belongs to the initiator RepB protein family.</text>
</comment>
<geneLocation type="plasmid" evidence="3 4">
    <name>p2_010030</name>
</geneLocation>
<dbReference type="Pfam" id="PF01051">
    <property type="entry name" value="Rep3_N"/>
    <property type="match status" value="1"/>
</dbReference>
<evidence type="ECO:0000313" key="4">
    <source>
        <dbReference type="Proteomes" id="UP000245977"/>
    </source>
</evidence>
<evidence type="ECO:0000313" key="3">
    <source>
        <dbReference type="EMBL" id="AWL27201.1"/>
    </source>
</evidence>
<dbReference type="AlphaFoldDB" id="A0A2S2F894"/>
<sequence length="316" mass="36394">MNKENSYDKSYPVTTMAIQNKVTECFKSMSVDEKRILIMASPIARNVDASEQDQILISAQQFADDCGIKVNSAYKQIENASKKLVDRSFSYVNDRGKKVYSNWVIDATYEDAGISLRFTSIVLVMLKILDKYNPYTRYKKDVVLKLKKDYSIDFYHLAKKNQAKNGFELTLDEMFTEFGLPESYRDLRNLKRRVLKSSLDEINEFTDVTVDYSPVKKGRSVVGFKFTVKEKSKPKLIAPERDPKTIDMFCNLSDAQINKYSAILSKLSELSDLSNFQDYPSFALWISGILRDPKSVREETAKRIFKALHSKTDFKP</sequence>
<gene>
    <name evidence="3" type="ORF">DJ533_00515</name>
</gene>
<dbReference type="SUPFAM" id="SSF46785">
    <property type="entry name" value="Winged helix' DNA-binding domain"/>
    <property type="match status" value="2"/>
</dbReference>
<name>A0A2S2F894_9GAMM</name>
<dbReference type="Gene3D" id="1.10.10.10">
    <property type="entry name" value="Winged helix-like DNA-binding domain superfamily/Winged helix DNA-binding domain"/>
    <property type="match status" value="2"/>
</dbReference>
<proteinExistence type="inferred from homology"/>
<dbReference type="GeneID" id="58164849"/>
<dbReference type="Proteomes" id="UP000245977">
    <property type="component" value="Plasmid p2_010030"/>
</dbReference>
<dbReference type="EMBL" id="CP029390">
    <property type="protein sequence ID" value="AWL27201.1"/>
    <property type="molecule type" value="Genomic_DNA"/>
</dbReference>
<dbReference type="RefSeq" id="WP_001031297.1">
    <property type="nucleotide sequence ID" value="NZ_CP029390.2"/>
</dbReference>